<dbReference type="EMBL" id="LQPJ01000104">
    <property type="protein sequence ID" value="ORW24004.1"/>
    <property type="molecule type" value="Genomic_DNA"/>
</dbReference>
<dbReference type="AlphaFoldDB" id="A0A1X1ZKU9"/>
<reference evidence="2 3" key="1">
    <citation type="submission" date="2016-01" db="EMBL/GenBank/DDBJ databases">
        <title>The new phylogeny of the genus Mycobacterium.</title>
        <authorList>
            <person name="Tarcisio F."/>
            <person name="Conor M."/>
            <person name="Antonella G."/>
            <person name="Elisabetta G."/>
            <person name="Giulia F.S."/>
            <person name="Sara T."/>
            <person name="Anna F."/>
            <person name="Clotilde B."/>
            <person name="Roberto B."/>
            <person name="Veronica D.S."/>
            <person name="Fabio R."/>
            <person name="Monica P."/>
            <person name="Olivier J."/>
            <person name="Enrico T."/>
            <person name="Nicola S."/>
        </authorList>
    </citation>
    <scope>NUCLEOTIDE SEQUENCE [LARGE SCALE GENOMIC DNA]</scope>
    <source>
        <strain evidence="2 3">DSM 44572</strain>
    </source>
</reference>
<gene>
    <name evidence="2" type="ORF">AWC19_00155</name>
</gene>
<evidence type="ECO:0000313" key="2">
    <source>
        <dbReference type="EMBL" id="ORW24004.1"/>
    </source>
</evidence>
<feature type="compositionally biased region" description="Polar residues" evidence="1">
    <location>
        <begin position="9"/>
        <end position="20"/>
    </location>
</feature>
<protein>
    <submittedName>
        <fullName evidence="2">Uncharacterized protein</fullName>
    </submittedName>
</protein>
<dbReference type="STRING" id="153971.AWC19_00155"/>
<dbReference type="RefSeq" id="WP_085078775.1">
    <property type="nucleotide sequence ID" value="NZ_LQPJ01000104.1"/>
</dbReference>
<proteinExistence type="predicted"/>
<accession>A0A1X1ZKU9</accession>
<name>A0A1X1ZKU9_9MYCO</name>
<sequence length="59" mass="6421">MFVVAPITQRHNPADNTNTKGHPVVFEDLDNGYATPPVAFEATRDDAQKRADALNKALA</sequence>
<comment type="caution">
    <text evidence="2">The sequence shown here is derived from an EMBL/GenBank/DDBJ whole genome shotgun (WGS) entry which is preliminary data.</text>
</comment>
<organism evidence="2 3">
    <name type="scientific">Mycobacterium palustre</name>
    <dbReference type="NCBI Taxonomy" id="153971"/>
    <lineage>
        <taxon>Bacteria</taxon>
        <taxon>Bacillati</taxon>
        <taxon>Actinomycetota</taxon>
        <taxon>Actinomycetes</taxon>
        <taxon>Mycobacteriales</taxon>
        <taxon>Mycobacteriaceae</taxon>
        <taxon>Mycobacterium</taxon>
        <taxon>Mycobacterium simiae complex</taxon>
    </lineage>
</organism>
<evidence type="ECO:0000313" key="3">
    <source>
        <dbReference type="Proteomes" id="UP000193529"/>
    </source>
</evidence>
<dbReference type="Proteomes" id="UP000193529">
    <property type="component" value="Unassembled WGS sequence"/>
</dbReference>
<keyword evidence="3" id="KW-1185">Reference proteome</keyword>
<feature type="region of interest" description="Disordered" evidence="1">
    <location>
        <begin position="1"/>
        <end position="22"/>
    </location>
</feature>
<evidence type="ECO:0000256" key="1">
    <source>
        <dbReference type="SAM" id="MobiDB-lite"/>
    </source>
</evidence>